<dbReference type="RefSeq" id="XP_040711978.1">
    <property type="nucleotide sequence ID" value="XM_040865384.1"/>
</dbReference>
<dbReference type="GeneID" id="63781596"/>
<dbReference type="PANTHER" id="PTHR39596">
    <property type="match status" value="1"/>
</dbReference>
<dbReference type="OrthoDB" id="2426273at2759"/>
<dbReference type="Proteomes" id="UP000193689">
    <property type="component" value="Unassembled WGS sequence"/>
</dbReference>
<accession>A0A1Y2DJE9</accession>
<dbReference type="STRING" id="1141098.A0A1Y2DJE9"/>
<name>A0A1Y2DJE9_9PEZI</name>
<evidence type="ECO:0008006" key="3">
    <source>
        <dbReference type="Google" id="ProtNLM"/>
    </source>
</evidence>
<sequence length="916" mass="104622">MEHIAVNHGASIEAWVRVQCQTDLLKGQLSPPENFEEFYSFPENCGWKVGNDFKIQPLGKGKQTNLAVFLQGWLFFGLAFTVVQEGGKPNMGLKDLTTSTYLSTRCLNKKLDAWSTWEKKNLDGLKFRMIQVGWALDLARQVLRKNCAYINDRVEYDDDIEDPLHIDDKHALVLMCLGETLSEAKANIMASQGARVKLDGWHADDHAGWGPPRFVFQAMTKDGWCRRAMQLLKGQLSSNATMLIAAYYAYHGSSRMDENHEKCTAEECRFNPKDYTKHILTCTNCDPLGPSQEAIMQILEEDGDDIPLLHFRKDPFRLEVVRFRPKEDDDKIDFVAISHVWSDGWGNEDKNELYTCQLQFIQRQIQRAIGPETSDVPFWMDTLIVPVGPSVKQHLKRKAIRQIFEVFEKSKYTIVLDNGLKAMNRGKPDNPAEAAMRILSSVWMRRLWTLQEAYLSRQILIPFEEGEKNTNNLVALDALEGELRRVTEGPTSGVIRLIKDHLSHIMMGEERQYRKNGLGDFLKKNPANAATVVANAWRAARWRSTSKAEHEVLALATLLNLNYKNTEIENAGLIDPSQGKGRRVPDGLEKLAVEFWNLVQQQYNGSIPSGMIFLPGEKLNCKGFGWAPKTWLSAHEINYPDPLKVWKQATVLDRANGLKVQYPGFLLYPDSTKTRGHILGTTVKTDFKGREAKFSFPVDRSLNEWYSFKPADERNSDQLDRLQAAESTLAIILSGPQPREWPREIALLVEVVGENSEAQGGRETLVYHTHIIRRVLIWREASYLNTDRERLRCKSGVFQDSGERNVCLGEMLGPTQSWWVDGYVTKPNLPMEEDMTDMNDQEDLSDMSRKHQMVYNQRSNIVMSLLGWVTWPRQDATPQSMPNRELEEVPQHEWTTPSVIMSGTAIGRRLYHTLTM</sequence>
<dbReference type="PANTHER" id="PTHR39596:SF2">
    <property type="entry name" value="HET DOMAIN PROTEIN (AFU_ORTHOLOGUE AFUA_1G17550)-RELATED"/>
    <property type="match status" value="1"/>
</dbReference>
<proteinExistence type="predicted"/>
<evidence type="ECO:0000313" key="1">
    <source>
        <dbReference type="EMBL" id="ORY59284.1"/>
    </source>
</evidence>
<organism evidence="1 2">
    <name type="scientific">Pseudomassariella vexata</name>
    <dbReference type="NCBI Taxonomy" id="1141098"/>
    <lineage>
        <taxon>Eukaryota</taxon>
        <taxon>Fungi</taxon>
        <taxon>Dikarya</taxon>
        <taxon>Ascomycota</taxon>
        <taxon>Pezizomycotina</taxon>
        <taxon>Sordariomycetes</taxon>
        <taxon>Xylariomycetidae</taxon>
        <taxon>Amphisphaeriales</taxon>
        <taxon>Pseudomassariaceae</taxon>
        <taxon>Pseudomassariella</taxon>
    </lineage>
</organism>
<dbReference type="EMBL" id="MCFJ01000014">
    <property type="protein sequence ID" value="ORY59284.1"/>
    <property type="molecule type" value="Genomic_DNA"/>
</dbReference>
<protein>
    <recommendedName>
        <fullName evidence="3">Heterokaryon incompatibility domain-containing protein</fullName>
    </recommendedName>
</protein>
<dbReference type="InParanoid" id="A0A1Y2DJE9"/>
<evidence type="ECO:0000313" key="2">
    <source>
        <dbReference type="Proteomes" id="UP000193689"/>
    </source>
</evidence>
<keyword evidence="2" id="KW-1185">Reference proteome</keyword>
<dbReference type="AlphaFoldDB" id="A0A1Y2DJE9"/>
<reference evidence="1 2" key="1">
    <citation type="submission" date="2016-07" db="EMBL/GenBank/DDBJ databases">
        <title>Pervasive Adenine N6-methylation of Active Genes in Fungi.</title>
        <authorList>
            <consortium name="DOE Joint Genome Institute"/>
            <person name="Mondo S.J."/>
            <person name="Dannebaum R.O."/>
            <person name="Kuo R.C."/>
            <person name="Labutti K."/>
            <person name="Haridas S."/>
            <person name="Kuo A."/>
            <person name="Salamov A."/>
            <person name="Ahrendt S.R."/>
            <person name="Lipzen A."/>
            <person name="Sullivan W."/>
            <person name="Andreopoulos W.B."/>
            <person name="Clum A."/>
            <person name="Lindquist E."/>
            <person name="Daum C."/>
            <person name="Ramamoorthy G.K."/>
            <person name="Gryganskyi A."/>
            <person name="Culley D."/>
            <person name="Magnuson J.K."/>
            <person name="James T.Y."/>
            <person name="O'Malley M.A."/>
            <person name="Stajich J.E."/>
            <person name="Spatafora J.W."/>
            <person name="Visel A."/>
            <person name="Grigoriev I.V."/>
        </authorList>
    </citation>
    <scope>NUCLEOTIDE SEQUENCE [LARGE SCALE GENOMIC DNA]</scope>
    <source>
        <strain evidence="1 2">CBS 129021</strain>
    </source>
</reference>
<gene>
    <name evidence="1" type="ORF">BCR38DRAFT_527229</name>
</gene>
<comment type="caution">
    <text evidence="1">The sequence shown here is derived from an EMBL/GenBank/DDBJ whole genome shotgun (WGS) entry which is preliminary data.</text>
</comment>